<organism evidence="1 2">
    <name type="scientific">Brevundimonas abyssalis TAR-001</name>
    <dbReference type="NCBI Taxonomy" id="1391729"/>
    <lineage>
        <taxon>Bacteria</taxon>
        <taxon>Pseudomonadati</taxon>
        <taxon>Pseudomonadota</taxon>
        <taxon>Alphaproteobacteria</taxon>
        <taxon>Caulobacterales</taxon>
        <taxon>Caulobacteraceae</taxon>
        <taxon>Brevundimonas</taxon>
    </lineage>
</organism>
<dbReference type="EMBL" id="BATC01000043">
    <property type="protein sequence ID" value="GAD59916.1"/>
    <property type="molecule type" value="Genomic_DNA"/>
</dbReference>
<proteinExistence type="predicted"/>
<gene>
    <name evidence="1" type="ORF">MBEBAB_2166</name>
</gene>
<name>A0A8E0NCS9_9CAUL</name>
<sequence>MRDGFAGWRRTARMTFPGERQDWSADRTRYGRDAWRLSQTGRFRSAPVTFGRVTDAGGEEGLAAVVSFPGRPRPYGARIVMRDPARAQRPWIVQASLGPLPPANTRRAFWASSSAAAPEDLLLEDRRQGEIWRFPEAAGDAIAGLDPRERFTVEFLFRDDSVMRVHFEAGDFAAARAFLSLGPL</sequence>
<protein>
    <submittedName>
        <fullName evidence="1">Uncharacterized protein</fullName>
    </submittedName>
</protein>
<reference evidence="2" key="1">
    <citation type="journal article" date="2013" name="Genome Announc.">
        <title>Draft Genome Sequence of the Dimorphic Prosthecate Bacterium Brevundimonas abyssalis TAR-001T.</title>
        <authorList>
            <person name="Tsubouchi T."/>
            <person name="Nishi S."/>
            <person name="Usui K."/>
            <person name="Shimane Y."/>
            <person name="Takaki Y."/>
            <person name="Maruyama T."/>
            <person name="Hatada Y."/>
        </authorList>
    </citation>
    <scope>NUCLEOTIDE SEQUENCE [LARGE SCALE GENOMIC DNA]</scope>
    <source>
        <strain evidence="2">TAR-001</strain>
    </source>
</reference>
<evidence type="ECO:0000313" key="2">
    <source>
        <dbReference type="Proteomes" id="UP000016569"/>
    </source>
</evidence>
<dbReference type="Proteomes" id="UP000016569">
    <property type="component" value="Unassembled WGS sequence"/>
</dbReference>
<comment type="caution">
    <text evidence="1">The sequence shown here is derived from an EMBL/GenBank/DDBJ whole genome shotgun (WGS) entry which is preliminary data.</text>
</comment>
<evidence type="ECO:0000313" key="1">
    <source>
        <dbReference type="EMBL" id="GAD59916.1"/>
    </source>
</evidence>
<keyword evidence="2" id="KW-1185">Reference proteome</keyword>
<dbReference type="AlphaFoldDB" id="A0A8E0NCS9"/>
<accession>A0A8E0NCS9</accession>